<organism evidence="2 3">
    <name type="scientific">Sphingorhabdus arenilitoris</name>
    <dbReference type="NCBI Taxonomy" id="1490041"/>
    <lineage>
        <taxon>Bacteria</taxon>
        <taxon>Pseudomonadati</taxon>
        <taxon>Pseudomonadota</taxon>
        <taxon>Alphaproteobacteria</taxon>
        <taxon>Sphingomonadales</taxon>
        <taxon>Sphingomonadaceae</taxon>
        <taxon>Sphingorhabdus</taxon>
    </lineage>
</organism>
<feature type="transmembrane region" description="Helical" evidence="1">
    <location>
        <begin position="161"/>
        <end position="179"/>
    </location>
</feature>
<evidence type="ECO:0000313" key="2">
    <source>
        <dbReference type="EMBL" id="MFC4291685.1"/>
    </source>
</evidence>
<proteinExistence type="predicted"/>
<evidence type="ECO:0000256" key="1">
    <source>
        <dbReference type="SAM" id="Phobius"/>
    </source>
</evidence>
<keyword evidence="1" id="KW-0472">Membrane</keyword>
<gene>
    <name evidence="2" type="ORF">ACFOWX_04565</name>
</gene>
<comment type="caution">
    <text evidence="2">The sequence shown here is derived from an EMBL/GenBank/DDBJ whole genome shotgun (WGS) entry which is preliminary data.</text>
</comment>
<keyword evidence="1" id="KW-0812">Transmembrane</keyword>
<feature type="transmembrane region" description="Helical" evidence="1">
    <location>
        <begin position="185"/>
        <end position="206"/>
    </location>
</feature>
<dbReference type="EMBL" id="JBHSDH010000013">
    <property type="protein sequence ID" value="MFC4291685.1"/>
    <property type="molecule type" value="Genomic_DNA"/>
</dbReference>
<sequence length="228" mass="26776">MLSMAWNWQTGFFPNDKFEQLEQGQKAKLARWFSDDREMLVYYDRNGHALPITRAEQDIWLADANHIVERYVAEETLVVSDLMLSMIVTFFVTIFLCTMLELNMFLTVTMPMAIGVYVASQPYLRFRQSCNALRGKIEQKLQFRDPVGEMVAKRENIFRHFHIWGFVILLIIVGVIMVAEPQMQGPLPAILILIFIPIYVFVFLNMKLGEKVDKKHIARTGKWFRDWF</sequence>
<protein>
    <submittedName>
        <fullName evidence="2">Uncharacterized protein</fullName>
    </submittedName>
</protein>
<name>A0ABV8RGR5_9SPHN</name>
<keyword evidence="1" id="KW-1133">Transmembrane helix</keyword>
<accession>A0ABV8RGR5</accession>
<reference evidence="3" key="1">
    <citation type="journal article" date="2019" name="Int. J. Syst. Evol. Microbiol.">
        <title>The Global Catalogue of Microorganisms (GCM) 10K type strain sequencing project: providing services to taxonomists for standard genome sequencing and annotation.</title>
        <authorList>
            <consortium name="The Broad Institute Genomics Platform"/>
            <consortium name="The Broad Institute Genome Sequencing Center for Infectious Disease"/>
            <person name="Wu L."/>
            <person name="Ma J."/>
        </authorList>
    </citation>
    <scope>NUCLEOTIDE SEQUENCE [LARGE SCALE GENOMIC DNA]</scope>
    <source>
        <strain evidence="3">CECT 8531</strain>
    </source>
</reference>
<evidence type="ECO:0000313" key="3">
    <source>
        <dbReference type="Proteomes" id="UP001595887"/>
    </source>
</evidence>
<keyword evidence="3" id="KW-1185">Reference proteome</keyword>
<dbReference type="Proteomes" id="UP001595887">
    <property type="component" value="Unassembled WGS sequence"/>
</dbReference>
<feature type="transmembrane region" description="Helical" evidence="1">
    <location>
        <begin position="77"/>
        <end position="96"/>
    </location>
</feature>
<feature type="transmembrane region" description="Helical" evidence="1">
    <location>
        <begin position="102"/>
        <end position="119"/>
    </location>
</feature>